<feature type="compositionally biased region" description="Basic residues" evidence="1">
    <location>
        <begin position="381"/>
        <end position="390"/>
    </location>
</feature>
<evidence type="ECO:0000313" key="2">
    <source>
        <dbReference type="EMBL" id="EPY23026.1"/>
    </source>
</evidence>
<feature type="compositionally biased region" description="Basic and acidic residues" evidence="1">
    <location>
        <begin position="45"/>
        <end position="54"/>
    </location>
</feature>
<gene>
    <name evidence="2" type="ORF">STCU_07932</name>
</gene>
<accession>S9V7U0</accession>
<keyword evidence="3" id="KW-1185">Reference proteome</keyword>
<evidence type="ECO:0000313" key="3">
    <source>
        <dbReference type="Proteomes" id="UP000015354"/>
    </source>
</evidence>
<organism evidence="2 3">
    <name type="scientific">Strigomonas culicis</name>
    <dbReference type="NCBI Taxonomy" id="28005"/>
    <lineage>
        <taxon>Eukaryota</taxon>
        <taxon>Discoba</taxon>
        <taxon>Euglenozoa</taxon>
        <taxon>Kinetoplastea</taxon>
        <taxon>Metakinetoplastina</taxon>
        <taxon>Trypanosomatida</taxon>
        <taxon>Trypanosomatidae</taxon>
        <taxon>Strigomonadinae</taxon>
        <taxon>Strigomonas</taxon>
    </lineage>
</organism>
<reference evidence="2 3" key="1">
    <citation type="journal article" date="2013" name="PLoS ONE">
        <title>Predicting the Proteins of Angomonas deanei, Strigomonas culicis and Their Respective Endosymbionts Reveals New Aspects of the Trypanosomatidae Family.</title>
        <authorList>
            <person name="Motta M.C."/>
            <person name="Martins A.C."/>
            <person name="de Souza S.S."/>
            <person name="Catta-Preta C.M."/>
            <person name="Silva R."/>
            <person name="Klein C.C."/>
            <person name="de Almeida L.G."/>
            <person name="de Lima Cunha O."/>
            <person name="Ciapina L.P."/>
            <person name="Brocchi M."/>
            <person name="Colabardini A.C."/>
            <person name="de Araujo Lima B."/>
            <person name="Machado C.R."/>
            <person name="de Almeida Soares C.M."/>
            <person name="Probst C.M."/>
            <person name="de Menezes C.B."/>
            <person name="Thompson C.E."/>
            <person name="Bartholomeu D.C."/>
            <person name="Gradia D.F."/>
            <person name="Pavoni D.P."/>
            <person name="Grisard E.C."/>
            <person name="Fantinatti-Garboggini F."/>
            <person name="Marchini F.K."/>
            <person name="Rodrigues-Luiz G.F."/>
            <person name="Wagner G."/>
            <person name="Goldman G.H."/>
            <person name="Fietto J.L."/>
            <person name="Elias M.C."/>
            <person name="Goldman M.H."/>
            <person name="Sagot M.F."/>
            <person name="Pereira M."/>
            <person name="Stoco P.H."/>
            <person name="de Mendonca-Neto R.P."/>
            <person name="Teixeira S.M."/>
            <person name="Maciel T.E."/>
            <person name="de Oliveira Mendes T.A."/>
            <person name="Urmenyi T.P."/>
            <person name="de Souza W."/>
            <person name="Schenkman S."/>
            <person name="de Vasconcelos A.T."/>
        </authorList>
    </citation>
    <scope>NUCLEOTIDE SEQUENCE [LARGE SCALE GENOMIC DNA]</scope>
</reference>
<feature type="compositionally biased region" description="Basic and acidic residues" evidence="1">
    <location>
        <begin position="352"/>
        <end position="364"/>
    </location>
</feature>
<dbReference type="EMBL" id="ATMH01007932">
    <property type="protein sequence ID" value="EPY23026.1"/>
    <property type="molecule type" value="Genomic_DNA"/>
</dbReference>
<dbReference type="Proteomes" id="UP000015354">
    <property type="component" value="Unassembled WGS sequence"/>
</dbReference>
<sequence length="390" mass="41777">MASNSGCRPLRDEKQFLSDVGKFFHLAKAVAAEDRAVRQSKARSAKKEKLDHAARSPAGPAPRRAKNKNGGSIWFVLKGGFSEKTAPTLASAGEAAKRQAVVARRAAARQARSVRQRLARLADAKAYVLSAYAQAAEVGYMPEPAPSDALAPVAPADVSDEGRTYLREQLLIAANMILNKRKSASSAAPPPDVLTRGGVVGARLLAVVTGGDRPASARPPEQTVVAKKEWERLLVEEEMLLRHPLLTGAAAAADGGAVLEESVKAFLAQNGRNYYFPIVEEATEVTATTSSPAPEGGDAVRVQKTDILPSKCIIRARNSQGQKSTCVLRSAKSILYVKNNLVAVLKKEMTHLSKAAERDEKENADASANRSNNNTNNQKNKNAKKKGKKK</sequence>
<comment type="caution">
    <text evidence="2">The sequence shown here is derived from an EMBL/GenBank/DDBJ whole genome shotgun (WGS) entry which is preliminary data.</text>
</comment>
<feature type="region of interest" description="Disordered" evidence="1">
    <location>
        <begin position="35"/>
        <end position="67"/>
    </location>
</feature>
<dbReference type="AlphaFoldDB" id="S9V7U0"/>
<dbReference type="OrthoDB" id="272172at2759"/>
<feature type="region of interest" description="Disordered" evidence="1">
    <location>
        <begin position="352"/>
        <end position="390"/>
    </location>
</feature>
<feature type="compositionally biased region" description="Low complexity" evidence="1">
    <location>
        <begin position="369"/>
        <end position="380"/>
    </location>
</feature>
<evidence type="ECO:0000256" key="1">
    <source>
        <dbReference type="SAM" id="MobiDB-lite"/>
    </source>
</evidence>
<protein>
    <submittedName>
        <fullName evidence="2">Uncharacterized protein</fullName>
    </submittedName>
</protein>
<name>S9V7U0_9TRYP</name>
<proteinExistence type="predicted"/>